<sequence length="217" mass="23405">MSAHTEVTTFDGVAGRIDVALDWPAHAPSGWALILHPNPSQGGSRDNKVVTTLARACVQHGLLAVRPNFRGIGQSEGGFDHGKGELLDMAALVEQFRVRYPEIASKPWVMGGFSFGTSIAVQLYAQWQAAGKNLPNIVILTGSAALRFRHGDAKAPEDAMVIHGEDDEVVPLSEVMEWARPIGMPVVVVPEAGHFFHGKLLVLRHLVQTRLKALPAA</sequence>
<evidence type="ECO:0000313" key="1">
    <source>
        <dbReference type="EMBL" id="NDY83425.1"/>
    </source>
</evidence>
<dbReference type="SUPFAM" id="SSF53474">
    <property type="entry name" value="alpha/beta-Hydrolases"/>
    <property type="match status" value="1"/>
</dbReference>
<dbReference type="EMBL" id="JAAGRN010000005">
    <property type="protein sequence ID" value="NDY83425.1"/>
    <property type="molecule type" value="Genomic_DNA"/>
</dbReference>
<keyword evidence="1" id="KW-0378">Hydrolase</keyword>
<dbReference type="RefSeq" id="WP_163654564.1">
    <property type="nucleotide sequence ID" value="NZ_JAAGRN010000005.1"/>
</dbReference>
<dbReference type="InterPro" id="IPR029058">
    <property type="entry name" value="AB_hydrolase_fold"/>
</dbReference>
<gene>
    <name evidence="1" type="ORF">G3I67_09300</name>
</gene>
<reference evidence="1" key="1">
    <citation type="submission" date="2020-02" db="EMBL/GenBank/DDBJ databases">
        <authorList>
            <person name="Chen W.-M."/>
        </authorList>
    </citation>
    <scope>NUCLEOTIDE SEQUENCE</scope>
    <source>
        <strain evidence="1">NBD-18</strain>
    </source>
</reference>
<comment type="caution">
    <text evidence="1">The sequence shown here is derived from an EMBL/GenBank/DDBJ whole genome shotgun (WGS) entry which is preliminary data.</text>
</comment>
<dbReference type="PANTHER" id="PTHR42103:SF2">
    <property type="entry name" value="AB HYDROLASE-1 DOMAIN-CONTAINING PROTEIN"/>
    <property type="match status" value="1"/>
</dbReference>
<dbReference type="AlphaFoldDB" id="A0A6B2R800"/>
<protein>
    <submittedName>
        <fullName evidence="1">Alpha/beta hydrolase</fullName>
    </submittedName>
</protein>
<proteinExistence type="predicted"/>
<dbReference type="GO" id="GO:0016787">
    <property type="term" value="F:hydrolase activity"/>
    <property type="evidence" value="ECO:0007669"/>
    <property type="project" value="UniProtKB-KW"/>
</dbReference>
<accession>A0A6B2R800</accession>
<dbReference type="Gene3D" id="3.40.50.1820">
    <property type="entry name" value="alpha/beta hydrolase"/>
    <property type="match status" value="1"/>
</dbReference>
<organism evidence="1">
    <name type="scientific">Sheuella amnicola</name>
    <dbReference type="NCBI Taxonomy" id="2707330"/>
    <lineage>
        <taxon>Bacteria</taxon>
        <taxon>Pseudomonadati</taxon>
        <taxon>Pseudomonadota</taxon>
        <taxon>Betaproteobacteria</taxon>
        <taxon>Burkholderiales</taxon>
        <taxon>Alcaligenaceae</taxon>
        <taxon>Sheuella</taxon>
    </lineage>
</organism>
<name>A0A6B2R800_9BURK</name>
<dbReference type="PANTHER" id="PTHR42103">
    <property type="entry name" value="ALPHA/BETA-HYDROLASES SUPERFAMILY PROTEIN"/>
    <property type="match status" value="1"/>
</dbReference>